<dbReference type="Gene3D" id="1.10.10.60">
    <property type="entry name" value="Homeodomain-like"/>
    <property type="match status" value="1"/>
</dbReference>
<evidence type="ECO:0000256" key="5">
    <source>
        <dbReference type="SAM" id="MobiDB-lite"/>
    </source>
</evidence>
<dbReference type="PANTHER" id="PTHR30055:SF151">
    <property type="entry name" value="TRANSCRIPTIONAL REGULATORY PROTEIN"/>
    <property type="match status" value="1"/>
</dbReference>
<feature type="DNA-binding region" description="H-T-H motif" evidence="4">
    <location>
        <begin position="57"/>
        <end position="76"/>
    </location>
</feature>
<dbReference type="InterPro" id="IPR004111">
    <property type="entry name" value="Repressor_TetR_C"/>
</dbReference>
<feature type="compositionally biased region" description="Low complexity" evidence="5">
    <location>
        <begin position="1"/>
        <end position="28"/>
    </location>
</feature>
<accession>A0ABV5LX98</accession>
<keyword evidence="8" id="KW-1185">Reference proteome</keyword>
<sequence length="250" mass="26537">MADAGTTPTTRGGPRARPAKAGTTGTAGTRRRASHSMEAVVSEAVVLLDEAGEAALTFRALAARLGGGVGSIYWYVSSKDELVDRAADHVLAGVLAATEGATGGADPVDDVRAIAVTFFDAVAARPWLGAYFLRDSGLQPNALLLYERLGRQVMRLDLTPRQCFHAVSAVMGYVIGTAADLGRHPQAGGAEQAERDGNVAEFADEWRALDPETFPFVHHIVEEFAVHQDAEQFRAGLDLLLTGLRLQAGR</sequence>
<feature type="domain" description="HTH tetR-type" evidence="6">
    <location>
        <begin position="34"/>
        <end position="94"/>
    </location>
</feature>
<dbReference type="Proteomes" id="UP001589748">
    <property type="component" value="Unassembled WGS sequence"/>
</dbReference>
<keyword evidence="3" id="KW-0804">Transcription</keyword>
<dbReference type="RefSeq" id="WP_380136685.1">
    <property type="nucleotide sequence ID" value="NZ_JBHLUI010000008.1"/>
</dbReference>
<proteinExistence type="predicted"/>
<dbReference type="InterPro" id="IPR009057">
    <property type="entry name" value="Homeodomain-like_sf"/>
</dbReference>
<dbReference type="InterPro" id="IPR050109">
    <property type="entry name" value="HTH-type_TetR-like_transc_reg"/>
</dbReference>
<dbReference type="PANTHER" id="PTHR30055">
    <property type="entry name" value="HTH-TYPE TRANSCRIPTIONAL REGULATOR RUTR"/>
    <property type="match status" value="1"/>
</dbReference>
<dbReference type="SUPFAM" id="SSF46689">
    <property type="entry name" value="Homeodomain-like"/>
    <property type="match status" value="1"/>
</dbReference>
<reference evidence="7 8" key="1">
    <citation type="submission" date="2024-09" db="EMBL/GenBank/DDBJ databases">
        <authorList>
            <person name="Sun Q."/>
            <person name="Mori K."/>
        </authorList>
    </citation>
    <scope>NUCLEOTIDE SEQUENCE [LARGE SCALE GENOMIC DNA]</scope>
    <source>
        <strain evidence="7 8">TISTR 1856</strain>
    </source>
</reference>
<feature type="region of interest" description="Disordered" evidence="5">
    <location>
        <begin position="1"/>
        <end position="34"/>
    </location>
</feature>
<evidence type="ECO:0000259" key="6">
    <source>
        <dbReference type="PROSITE" id="PS50977"/>
    </source>
</evidence>
<evidence type="ECO:0000313" key="8">
    <source>
        <dbReference type="Proteomes" id="UP001589748"/>
    </source>
</evidence>
<dbReference type="PROSITE" id="PS50977">
    <property type="entry name" value="HTH_TETR_2"/>
    <property type="match status" value="1"/>
</dbReference>
<evidence type="ECO:0000256" key="2">
    <source>
        <dbReference type="ARBA" id="ARBA00023125"/>
    </source>
</evidence>
<evidence type="ECO:0000313" key="7">
    <source>
        <dbReference type="EMBL" id="MFB9378626.1"/>
    </source>
</evidence>
<dbReference type="SUPFAM" id="SSF48498">
    <property type="entry name" value="Tetracyclin repressor-like, C-terminal domain"/>
    <property type="match status" value="1"/>
</dbReference>
<name>A0ABV5LX98_9ACTN</name>
<evidence type="ECO:0000256" key="3">
    <source>
        <dbReference type="ARBA" id="ARBA00023163"/>
    </source>
</evidence>
<organism evidence="7 8">
    <name type="scientific">Kineococcus gynurae</name>
    <dbReference type="NCBI Taxonomy" id="452979"/>
    <lineage>
        <taxon>Bacteria</taxon>
        <taxon>Bacillati</taxon>
        <taxon>Actinomycetota</taxon>
        <taxon>Actinomycetes</taxon>
        <taxon>Kineosporiales</taxon>
        <taxon>Kineosporiaceae</taxon>
        <taxon>Kineococcus</taxon>
    </lineage>
</organism>
<gene>
    <name evidence="7" type="ORF">ACFFVI_16810</name>
</gene>
<dbReference type="Pfam" id="PF02909">
    <property type="entry name" value="TetR_C_1"/>
    <property type="match status" value="1"/>
</dbReference>
<dbReference type="Gene3D" id="1.10.357.10">
    <property type="entry name" value="Tetracycline Repressor, domain 2"/>
    <property type="match status" value="1"/>
</dbReference>
<keyword evidence="1" id="KW-0805">Transcription regulation</keyword>
<dbReference type="InterPro" id="IPR001647">
    <property type="entry name" value="HTH_TetR"/>
</dbReference>
<evidence type="ECO:0000256" key="1">
    <source>
        <dbReference type="ARBA" id="ARBA00023015"/>
    </source>
</evidence>
<dbReference type="EMBL" id="JBHMDM010000007">
    <property type="protein sequence ID" value="MFB9378626.1"/>
    <property type="molecule type" value="Genomic_DNA"/>
</dbReference>
<dbReference type="InterPro" id="IPR036271">
    <property type="entry name" value="Tet_transcr_reg_TetR-rel_C_sf"/>
</dbReference>
<evidence type="ECO:0000256" key="4">
    <source>
        <dbReference type="PROSITE-ProRule" id="PRU00335"/>
    </source>
</evidence>
<keyword evidence="2 4" id="KW-0238">DNA-binding</keyword>
<protein>
    <submittedName>
        <fullName evidence="7">TetR/AcrR family transcriptional regulator</fullName>
    </submittedName>
</protein>
<comment type="caution">
    <text evidence="7">The sequence shown here is derived from an EMBL/GenBank/DDBJ whole genome shotgun (WGS) entry which is preliminary data.</text>
</comment>
<dbReference type="Pfam" id="PF00440">
    <property type="entry name" value="TetR_N"/>
    <property type="match status" value="1"/>
</dbReference>